<protein>
    <submittedName>
        <fullName evidence="2">Uncharacterized protein</fullName>
    </submittedName>
</protein>
<evidence type="ECO:0000256" key="1">
    <source>
        <dbReference type="SAM" id="MobiDB-lite"/>
    </source>
</evidence>
<sequence>LYQMEKVFNQIKHLSEPQYEHSQRFAKSYTDKNIPTTLLRIPFQPLSHNTPSTTSFLARSTPILGTPVLTHHSAPAPPPPPPYPVHAQAPIGWAVNDMSNDHSGPPP</sequence>
<dbReference type="EMBL" id="CAJOAZ010032633">
    <property type="protein sequence ID" value="CAF4449008.1"/>
    <property type="molecule type" value="Genomic_DNA"/>
</dbReference>
<feature type="region of interest" description="Disordered" evidence="1">
    <location>
        <begin position="67"/>
        <end position="88"/>
    </location>
</feature>
<feature type="non-terminal residue" evidence="2">
    <location>
        <position position="1"/>
    </location>
</feature>
<comment type="caution">
    <text evidence="2">The sequence shown here is derived from an EMBL/GenBank/DDBJ whole genome shotgun (WGS) entry which is preliminary data.</text>
</comment>
<proteinExistence type="predicted"/>
<accession>A0A820S644</accession>
<evidence type="ECO:0000313" key="2">
    <source>
        <dbReference type="EMBL" id="CAF4449008.1"/>
    </source>
</evidence>
<feature type="non-terminal residue" evidence="2">
    <location>
        <position position="107"/>
    </location>
</feature>
<evidence type="ECO:0000313" key="3">
    <source>
        <dbReference type="Proteomes" id="UP000663844"/>
    </source>
</evidence>
<dbReference type="AlphaFoldDB" id="A0A820S644"/>
<organism evidence="2 3">
    <name type="scientific">Adineta steineri</name>
    <dbReference type="NCBI Taxonomy" id="433720"/>
    <lineage>
        <taxon>Eukaryota</taxon>
        <taxon>Metazoa</taxon>
        <taxon>Spiralia</taxon>
        <taxon>Gnathifera</taxon>
        <taxon>Rotifera</taxon>
        <taxon>Eurotatoria</taxon>
        <taxon>Bdelloidea</taxon>
        <taxon>Adinetida</taxon>
        <taxon>Adinetidae</taxon>
        <taxon>Adineta</taxon>
    </lineage>
</organism>
<reference evidence="2" key="1">
    <citation type="submission" date="2021-02" db="EMBL/GenBank/DDBJ databases">
        <authorList>
            <person name="Nowell W R."/>
        </authorList>
    </citation>
    <scope>NUCLEOTIDE SEQUENCE</scope>
</reference>
<feature type="compositionally biased region" description="Pro residues" evidence="1">
    <location>
        <begin position="75"/>
        <end position="84"/>
    </location>
</feature>
<gene>
    <name evidence="2" type="ORF">OXD698_LOCUS54283</name>
</gene>
<name>A0A820S644_9BILA</name>
<dbReference type="Proteomes" id="UP000663844">
    <property type="component" value="Unassembled WGS sequence"/>
</dbReference>